<feature type="region of interest" description="Disordered" evidence="1">
    <location>
        <begin position="68"/>
        <end position="125"/>
    </location>
</feature>
<evidence type="ECO:0000256" key="1">
    <source>
        <dbReference type="SAM" id="MobiDB-lite"/>
    </source>
</evidence>
<evidence type="ECO:0000313" key="3">
    <source>
        <dbReference type="Proteomes" id="UP000001025"/>
    </source>
</evidence>
<evidence type="ECO:0000313" key="2">
    <source>
        <dbReference type="EMBL" id="CAD78210.1"/>
    </source>
</evidence>
<accession>Q7UGW9</accession>
<sequence>MTLDSLGFSTRGPLGDRSTTKPRSGDRWFAHAVNSGRSAAHLRWSNETKGLLFYADLLWLDSASANGTPYQLTNPSKKSKPKSQGNSPHLKIRNKAVRSQTVSASVSGRSKSGHGASAKQRPPVF</sequence>
<feature type="compositionally biased region" description="Polar residues" evidence="1">
    <location>
        <begin position="97"/>
        <end position="110"/>
    </location>
</feature>
<reference evidence="2 3" key="1">
    <citation type="journal article" date="2003" name="Proc. Natl. Acad. Sci. U.S.A.">
        <title>Complete genome sequence of the marine planctomycete Pirellula sp. strain 1.</title>
        <authorList>
            <person name="Gloeckner F.O."/>
            <person name="Kube M."/>
            <person name="Bauer M."/>
            <person name="Teeling H."/>
            <person name="Lombardot T."/>
            <person name="Ludwig W."/>
            <person name="Gade D."/>
            <person name="Beck A."/>
            <person name="Borzym K."/>
            <person name="Heitmann K."/>
            <person name="Rabus R."/>
            <person name="Schlesner H."/>
            <person name="Amann R."/>
            <person name="Reinhardt R."/>
        </authorList>
    </citation>
    <scope>NUCLEOTIDE SEQUENCE [LARGE SCALE GENOMIC DNA]</scope>
    <source>
        <strain evidence="3">DSM 10527 / NCIMB 13988 / SH1</strain>
    </source>
</reference>
<feature type="region of interest" description="Disordered" evidence="1">
    <location>
        <begin position="1"/>
        <end position="26"/>
    </location>
</feature>
<dbReference type="EnsemblBacteria" id="CAD78210">
    <property type="protein sequence ID" value="CAD78210"/>
    <property type="gene ID" value="RB4973"/>
</dbReference>
<name>Q7UGW9_RHOBA</name>
<organism evidence="2 3">
    <name type="scientific">Rhodopirellula baltica (strain DSM 10527 / NCIMB 13988 / SH1)</name>
    <dbReference type="NCBI Taxonomy" id="243090"/>
    <lineage>
        <taxon>Bacteria</taxon>
        <taxon>Pseudomonadati</taxon>
        <taxon>Planctomycetota</taxon>
        <taxon>Planctomycetia</taxon>
        <taxon>Pirellulales</taxon>
        <taxon>Pirellulaceae</taxon>
        <taxon>Rhodopirellula</taxon>
    </lineage>
</organism>
<dbReference type="AlphaFoldDB" id="Q7UGW9"/>
<dbReference type="Proteomes" id="UP000001025">
    <property type="component" value="Chromosome"/>
</dbReference>
<dbReference type="HOGENOM" id="CLU_1990916_0_0_0"/>
<dbReference type="InParanoid" id="Q7UGW9"/>
<keyword evidence="3" id="KW-1185">Reference proteome</keyword>
<dbReference type="KEGG" id="rba:RB4973"/>
<dbReference type="STRING" id="243090.RB4973"/>
<feature type="compositionally biased region" description="Polar residues" evidence="1">
    <location>
        <begin position="68"/>
        <end position="87"/>
    </location>
</feature>
<proteinExistence type="predicted"/>
<dbReference type="EMBL" id="BX294141">
    <property type="protein sequence ID" value="CAD78210.1"/>
    <property type="molecule type" value="Genomic_DNA"/>
</dbReference>
<protein>
    <submittedName>
        <fullName evidence="2">Uncharacterized protein</fullName>
    </submittedName>
</protein>
<gene>
    <name evidence="2" type="ordered locus">RB4973</name>
</gene>